<comment type="caution">
    <text evidence="1">The sequence shown here is derived from an EMBL/GenBank/DDBJ whole genome shotgun (WGS) entry which is preliminary data.</text>
</comment>
<name>A0A7J8V791_9ROSI</name>
<evidence type="ECO:0000313" key="1">
    <source>
        <dbReference type="EMBL" id="MBA0658573.1"/>
    </source>
</evidence>
<protein>
    <submittedName>
        <fullName evidence="1">Uncharacterized protein</fullName>
    </submittedName>
</protein>
<gene>
    <name evidence="1" type="ORF">Goklo_010770</name>
</gene>
<dbReference type="EMBL" id="JABFAB010000009">
    <property type="protein sequence ID" value="MBA0658573.1"/>
    <property type="molecule type" value="Genomic_DNA"/>
</dbReference>
<sequence>MFFPRTLSRDISQHVQPHFGYQFPFIFVVPSELPQQCLQLDGDLAPFKECRLLQTSHQDKERSRFY</sequence>
<evidence type="ECO:0000313" key="2">
    <source>
        <dbReference type="Proteomes" id="UP000593573"/>
    </source>
</evidence>
<dbReference type="Proteomes" id="UP000593573">
    <property type="component" value="Unassembled WGS sequence"/>
</dbReference>
<accession>A0A7J8V791</accession>
<feature type="non-terminal residue" evidence="1">
    <location>
        <position position="66"/>
    </location>
</feature>
<dbReference type="AlphaFoldDB" id="A0A7J8V791"/>
<proteinExistence type="predicted"/>
<reference evidence="1 2" key="1">
    <citation type="journal article" date="2019" name="Genome Biol. Evol.">
        <title>Insights into the evolution of the New World diploid cottons (Gossypium, subgenus Houzingenia) based on genome sequencing.</title>
        <authorList>
            <person name="Grover C.E."/>
            <person name="Arick M.A. 2nd"/>
            <person name="Thrash A."/>
            <person name="Conover J.L."/>
            <person name="Sanders W.S."/>
            <person name="Peterson D.G."/>
            <person name="Frelichowski J.E."/>
            <person name="Scheffler J.A."/>
            <person name="Scheffler B.E."/>
            <person name="Wendel J.F."/>
        </authorList>
    </citation>
    <scope>NUCLEOTIDE SEQUENCE [LARGE SCALE GENOMIC DNA]</scope>
    <source>
        <strain evidence="1">57</strain>
        <tissue evidence="1">Leaf</tissue>
    </source>
</reference>
<keyword evidence="2" id="KW-1185">Reference proteome</keyword>
<organism evidence="1 2">
    <name type="scientific">Gossypium klotzschianum</name>
    <dbReference type="NCBI Taxonomy" id="34286"/>
    <lineage>
        <taxon>Eukaryota</taxon>
        <taxon>Viridiplantae</taxon>
        <taxon>Streptophyta</taxon>
        <taxon>Embryophyta</taxon>
        <taxon>Tracheophyta</taxon>
        <taxon>Spermatophyta</taxon>
        <taxon>Magnoliopsida</taxon>
        <taxon>eudicotyledons</taxon>
        <taxon>Gunneridae</taxon>
        <taxon>Pentapetalae</taxon>
        <taxon>rosids</taxon>
        <taxon>malvids</taxon>
        <taxon>Malvales</taxon>
        <taxon>Malvaceae</taxon>
        <taxon>Malvoideae</taxon>
        <taxon>Gossypium</taxon>
    </lineage>
</organism>